<dbReference type="InterPro" id="IPR011041">
    <property type="entry name" value="Quinoprot_gluc/sorb_DH_b-prop"/>
</dbReference>
<proteinExistence type="predicted"/>
<gene>
    <name evidence="2" type="ORF">NBRC110019_32210</name>
</gene>
<keyword evidence="3" id="KW-1185">Reference proteome</keyword>
<dbReference type="Gene3D" id="2.120.10.30">
    <property type="entry name" value="TolB, C-terminal domain"/>
    <property type="match status" value="1"/>
</dbReference>
<accession>A0A9W6B934</accession>
<name>A0A9W6B934_9FLAO</name>
<dbReference type="SUPFAM" id="SSF50952">
    <property type="entry name" value="Soluble quinoprotein glucose dehydrogenase"/>
    <property type="match status" value="1"/>
</dbReference>
<dbReference type="Pfam" id="PF07995">
    <property type="entry name" value="GSDH"/>
    <property type="match status" value="1"/>
</dbReference>
<dbReference type="InterPro" id="IPR012938">
    <property type="entry name" value="Glc/Sorbosone_DH"/>
</dbReference>
<evidence type="ECO:0000313" key="2">
    <source>
        <dbReference type="EMBL" id="GLB54180.1"/>
    </source>
</evidence>
<dbReference type="PANTHER" id="PTHR19328:SF75">
    <property type="entry name" value="ALDOSE SUGAR DEHYDROGENASE YLII"/>
    <property type="match status" value="1"/>
</dbReference>
<comment type="caution">
    <text evidence="2">The sequence shown here is derived from an EMBL/GenBank/DDBJ whole genome shotgun (WGS) entry which is preliminary data.</text>
</comment>
<sequence>MNKFILLICIASLIACTTTTKSKGNLTVVDTKEKKLSEPIPATSNTKYTTELVVDGFNIPWGVTFLPDSSMLVTEKSGELYWIKNGEKTEITGMPQVFLRGQGGLLDIAAHPDYATNGFIYFTYASPEGKERGGNTALARAQIKNNAITNFKVLYKAAPNTTKSYHFGSRIAFDGKGHIFFTAGERGNRDENPQDITRDNGKVYRLNEDGSIPANNPFYAKNNAKKAIYSYGHRNPQGLFIHPVTGEIWEHEHGPQGGDEINIIKEGANYGWPIVTYGENYNGTPITDERTRPEFEDPIYYWVPSIAPSGFTYVSSEKYLELQGNLLVGSLKFQYLEHLVLDRKNVTKREKLIENIGRVRNVVQGPDGFIYVAVEGTGIMKLVHK</sequence>
<dbReference type="AlphaFoldDB" id="A0A9W6B934"/>
<protein>
    <recommendedName>
        <fullName evidence="1">Glucose/Sorbosone dehydrogenase domain-containing protein</fullName>
    </recommendedName>
</protein>
<dbReference type="RefSeq" id="WP_281756564.1">
    <property type="nucleotide sequence ID" value="NZ_BRVP01000041.1"/>
</dbReference>
<feature type="domain" description="Glucose/Sorbosone dehydrogenase" evidence="1">
    <location>
        <begin position="58"/>
        <end position="376"/>
    </location>
</feature>
<evidence type="ECO:0000259" key="1">
    <source>
        <dbReference type="Pfam" id="PF07995"/>
    </source>
</evidence>
<dbReference type="InterPro" id="IPR011042">
    <property type="entry name" value="6-blade_b-propeller_TolB-like"/>
</dbReference>
<dbReference type="EMBL" id="BRVP01000041">
    <property type="protein sequence ID" value="GLB54180.1"/>
    <property type="molecule type" value="Genomic_DNA"/>
</dbReference>
<dbReference type="Proteomes" id="UP001143545">
    <property type="component" value="Unassembled WGS sequence"/>
</dbReference>
<dbReference type="PANTHER" id="PTHR19328">
    <property type="entry name" value="HEDGEHOG-INTERACTING PROTEIN"/>
    <property type="match status" value="1"/>
</dbReference>
<reference evidence="2" key="1">
    <citation type="submission" date="2022-07" db="EMBL/GenBank/DDBJ databases">
        <title>Taxonomy of Novel Oxalotrophic and Methylotrophic Bacteria.</title>
        <authorList>
            <person name="Sahin N."/>
            <person name="Tani A."/>
        </authorList>
    </citation>
    <scope>NUCLEOTIDE SEQUENCE</scope>
    <source>
        <strain evidence="2">AM327</strain>
    </source>
</reference>
<organism evidence="2 3">
    <name type="scientific">Neptunitalea chrysea</name>
    <dbReference type="NCBI Taxonomy" id="1647581"/>
    <lineage>
        <taxon>Bacteria</taxon>
        <taxon>Pseudomonadati</taxon>
        <taxon>Bacteroidota</taxon>
        <taxon>Flavobacteriia</taxon>
        <taxon>Flavobacteriales</taxon>
        <taxon>Flavobacteriaceae</taxon>
        <taxon>Neptunitalea</taxon>
    </lineage>
</organism>
<dbReference type="PROSITE" id="PS51257">
    <property type="entry name" value="PROKAR_LIPOPROTEIN"/>
    <property type="match status" value="1"/>
</dbReference>
<evidence type="ECO:0000313" key="3">
    <source>
        <dbReference type="Proteomes" id="UP001143545"/>
    </source>
</evidence>